<keyword evidence="2" id="KW-0012">Acyltransferase</keyword>
<dbReference type="EC" id="2.3.1.202" evidence="2"/>
<evidence type="ECO:0000313" key="2">
    <source>
        <dbReference type="EMBL" id="MBD1221296.1"/>
    </source>
</evidence>
<dbReference type="EMBL" id="JACWEZ010000001">
    <property type="protein sequence ID" value="MBD1221296.1"/>
    <property type="molecule type" value="Genomic_DNA"/>
</dbReference>
<keyword evidence="3" id="KW-1185">Reference proteome</keyword>
<name>A0ABR7VH78_VIRHA</name>
<dbReference type="RefSeq" id="WP_189776691.1">
    <property type="nucleotide sequence ID" value="NZ_JACWEZ010000001.1"/>
</dbReference>
<accession>A0ABR7VH78</accession>
<dbReference type="InterPro" id="IPR020036">
    <property type="entry name" value="PseH"/>
</dbReference>
<sequence length="185" mass="22283">MSAILRKVVEEDLEMIMKWRISSEVTKYMYSDPELTIEKQRKWYKEIMENQQFEKYWVIQLDSGVPVGLISINNIDYVNQHASWAYYLGNIEAKGKGLARILECNIYDYAFNNLNLNKLWCEVLEFNEKVVQMHEKFGSKIEGKFKEHIYKNGEYHNIIRMAILNEEWDRKKRDTDYIKISIEEY</sequence>
<dbReference type="Gene3D" id="3.40.630.30">
    <property type="match status" value="1"/>
</dbReference>
<comment type="caution">
    <text evidence="2">The sequence shown here is derived from an EMBL/GenBank/DDBJ whole genome shotgun (WGS) entry which is preliminary data.</text>
</comment>
<dbReference type="PROSITE" id="PS51186">
    <property type="entry name" value="GNAT"/>
    <property type="match status" value="1"/>
</dbReference>
<keyword evidence="2" id="KW-0808">Transferase</keyword>
<dbReference type="InterPro" id="IPR016181">
    <property type="entry name" value="Acyl_CoA_acyltransferase"/>
</dbReference>
<reference evidence="2 3" key="1">
    <citation type="submission" date="2020-09" db="EMBL/GenBank/DDBJ databases">
        <title>Draft Genome Sequences of Oil-Oxidizing Bacteria Halomonas titanicae, Marinobacter lutaoensis, and Virgibacillus halodenitrificans Isolated from Highly Saline Environments.</title>
        <authorList>
            <person name="Grouzdev D.S."/>
            <person name="Sokolova D.S."/>
            <person name="Semenova E.M."/>
            <person name="Borzenkov I.A."/>
            <person name="Bidzhieva S.K."/>
            <person name="Poltaraus A.B."/>
            <person name="Nazina T.N."/>
        </authorList>
    </citation>
    <scope>NUCLEOTIDE SEQUENCE [LARGE SCALE GENOMIC DNA]</scope>
    <source>
        <strain evidence="2 3">VKM B-3472D</strain>
    </source>
</reference>
<dbReference type="NCBIfam" id="TIGR03585">
    <property type="entry name" value="PseH"/>
    <property type="match status" value="1"/>
</dbReference>
<dbReference type="Pfam" id="PF13302">
    <property type="entry name" value="Acetyltransf_3"/>
    <property type="match status" value="1"/>
</dbReference>
<dbReference type="PANTHER" id="PTHR43415:SF3">
    <property type="entry name" value="GNAT-FAMILY ACETYLTRANSFERASE"/>
    <property type="match status" value="1"/>
</dbReference>
<dbReference type="InterPro" id="IPR000182">
    <property type="entry name" value="GNAT_dom"/>
</dbReference>
<gene>
    <name evidence="2" type="primary">pseH</name>
    <name evidence="2" type="ORF">IC602_01560</name>
</gene>
<protein>
    <submittedName>
        <fullName evidence="2">UDP-4-amino-4, 6-dideoxy-N-acetyl-beta-L-altrosamine N-acetyltransferase</fullName>
        <ecNumber evidence="2">2.3.1.202</ecNumber>
    </submittedName>
</protein>
<dbReference type="SUPFAM" id="SSF55729">
    <property type="entry name" value="Acyl-CoA N-acyltransferases (Nat)"/>
    <property type="match status" value="1"/>
</dbReference>
<evidence type="ECO:0000259" key="1">
    <source>
        <dbReference type="PROSITE" id="PS51186"/>
    </source>
</evidence>
<proteinExistence type="predicted"/>
<dbReference type="Proteomes" id="UP000621631">
    <property type="component" value="Unassembled WGS sequence"/>
</dbReference>
<feature type="domain" description="N-acetyltransferase" evidence="1">
    <location>
        <begin position="3"/>
        <end position="166"/>
    </location>
</feature>
<evidence type="ECO:0000313" key="3">
    <source>
        <dbReference type="Proteomes" id="UP000621631"/>
    </source>
</evidence>
<dbReference type="GO" id="GO:0016746">
    <property type="term" value="F:acyltransferase activity"/>
    <property type="evidence" value="ECO:0007669"/>
    <property type="project" value="UniProtKB-KW"/>
</dbReference>
<dbReference type="PANTHER" id="PTHR43415">
    <property type="entry name" value="SPERMIDINE N(1)-ACETYLTRANSFERASE"/>
    <property type="match status" value="1"/>
</dbReference>
<organism evidence="2 3">
    <name type="scientific">Virgibacillus halodenitrificans</name>
    <name type="common">Bacillus halodenitrificans</name>
    <dbReference type="NCBI Taxonomy" id="1482"/>
    <lineage>
        <taxon>Bacteria</taxon>
        <taxon>Bacillati</taxon>
        <taxon>Bacillota</taxon>
        <taxon>Bacilli</taxon>
        <taxon>Bacillales</taxon>
        <taxon>Bacillaceae</taxon>
        <taxon>Virgibacillus</taxon>
    </lineage>
</organism>